<keyword evidence="2" id="KW-0539">Nucleus</keyword>
<dbReference type="InterPro" id="IPR019331">
    <property type="entry name" value="FAM192A/Fyv6_N"/>
</dbReference>
<keyword evidence="7" id="KW-1185">Reference proteome</keyword>
<evidence type="ECO:0000256" key="3">
    <source>
        <dbReference type="SAM" id="Coils"/>
    </source>
</evidence>
<dbReference type="EMBL" id="ML996135">
    <property type="protein sequence ID" value="KAF2735443.1"/>
    <property type="molecule type" value="Genomic_DNA"/>
</dbReference>
<feature type="compositionally biased region" description="Polar residues" evidence="4">
    <location>
        <begin position="1"/>
        <end position="11"/>
    </location>
</feature>
<dbReference type="PANTHER" id="PTHR13495">
    <property type="entry name" value="NEFA-INTERACTING NUCLEAR PROTEIN NIP30"/>
    <property type="match status" value="1"/>
</dbReference>
<reference evidence="6" key="1">
    <citation type="journal article" date="2020" name="Stud. Mycol.">
        <title>101 Dothideomycetes genomes: a test case for predicting lifestyles and emergence of pathogens.</title>
        <authorList>
            <person name="Haridas S."/>
            <person name="Albert R."/>
            <person name="Binder M."/>
            <person name="Bloem J."/>
            <person name="Labutti K."/>
            <person name="Salamov A."/>
            <person name="Andreopoulos B."/>
            <person name="Baker S."/>
            <person name="Barry K."/>
            <person name="Bills G."/>
            <person name="Bluhm B."/>
            <person name="Cannon C."/>
            <person name="Castanera R."/>
            <person name="Culley D."/>
            <person name="Daum C."/>
            <person name="Ezra D."/>
            <person name="Gonzalez J."/>
            <person name="Henrissat B."/>
            <person name="Kuo A."/>
            <person name="Liang C."/>
            <person name="Lipzen A."/>
            <person name="Lutzoni F."/>
            <person name="Magnuson J."/>
            <person name="Mondo S."/>
            <person name="Nolan M."/>
            <person name="Ohm R."/>
            <person name="Pangilinan J."/>
            <person name="Park H.-J."/>
            <person name="Ramirez L."/>
            <person name="Alfaro M."/>
            <person name="Sun H."/>
            <person name="Tritt A."/>
            <person name="Yoshinaga Y."/>
            <person name="Zwiers L.-H."/>
            <person name="Turgeon B."/>
            <person name="Goodwin S."/>
            <person name="Spatafora J."/>
            <person name="Crous P."/>
            <person name="Grigoriev I."/>
        </authorList>
    </citation>
    <scope>NUCLEOTIDE SEQUENCE</scope>
    <source>
        <strain evidence="6">CBS 125425</strain>
    </source>
</reference>
<feature type="region of interest" description="Disordered" evidence="4">
    <location>
        <begin position="126"/>
        <end position="242"/>
    </location>
</feature>
<feature type="compositionally biased region" description="Pro residues" evidence="4">
    <location>
        <begin position="213"/>
        <end position="226"/>
    </location>
</feature>
<feature type="compositionally biased region" description="Basic and acidic residues" evidence="4">
    <location>
        <begin position="169"/>
        <end position="203"/>
    </location>
</feature>
<dbReference type="GO" id="GO:0005634">
    <property type="term" value="C:nucleus"/>
    <property type="evidence" value="ECO:0007669"/>
    <property type="project" value="UniProtKB-SubCell"/>
</dbReference>
<protein>
    <recommendedName>
        <fullName evidence="5">FAM192A/Fyv6 N-terminal domain-containing protein</fullName>
    </recommendedName>
</protein>
<accession>A0A9P4R259</accession>
<proteinExistence type="predicted"/>
<dbReference type="PANTHER" id="PTHR13495:SF0">
    <property type="entry name" value="PSME3-INTERACTING PROTEIN"/>
    <property type="match status" value="1"/>
</dbReference>
<name>A0A9P4R259_9PLEO</name>
<gene>
    <name evidence="6" type="ORF">EJ04DRAFT_576092</name>
</gene>
<dbReference type="InterPro" id="IPR039845">
    <property type="entry name" value="FAM192A"/>
</dbReference>
<dbReference type="Proteomes" id="UP000799444">
    <property type="component" value="Unassembled WGS sequence"/>
</dbReference>
<feature type="region of interest" description="Disordered" evidence="4">
    <location>
        <begin position="1"/>
        <end position="20"/>
    </location>
</feature>
<evidence type="ECO:0000256" key="2">
    <source>
        <dbReference type="ARBA" id="ARBA00023242"/>
    </source>
</evidence>
<evidence type="ECO:0000259" key="5">
    <source>
        <dbReference type="Pfam" id="PF10187"/>
    </source>
</evidence>
<keyword evidence="3" id="KW-0175">Coiled coil</keyword>
<evidence type="ECO:0000256" key="4">
    <source>
        <dbReference type="SAM" id="MobiDB-lite"/>
    </source>
</evidence>
<evidence type="ECO:0000313" key="7">
    <source>
        <dbReference type="Proteomes" id="UP000799444"/>
    </source>
</evidence>
<organism evidence="6 7">
    <name type="scientific">Polyplosphaeria fusca</name>
    <dbReference type="NCBI Taxonomy" id="682080"/>
    <lineage>
        <taxon>Eukaryota</taxon>
        <taxon>Fungi</taxon>
        <taxon>Dikarya</taxon>
        <taxon>Ascomycota</taxon>
        <taxon>Pezizomycotina</taxon>
        <taxon>Dothideomycetes</taxon>
        <taxon>Pleosporomycetidae</taxon>
        <taxon>Pleosporales</taxon>
        <taxon>Tetraplosphaeriaceae</taxon>
        <taxon>Polyplosphaeria</taxon>
    </lineage>
</organism>
<feature type="coiled-coil region" evidence="3">
    <location>
        <begin position="51"/>
        <end position="118"/>
    </location>
</feature>
<comment type="subcellular location">
    <subcellularLocation>
        <location evidence="1">Nucleus</location>
    </subcellularLocation>
</comment>
<dbReference type="AlphaFoldDB" id="A0A9P4R259"/>
<evidence type="ECO:0000256" key="1">
    <source>
        <dbReference type="ARBA" id="ARBA00004123"/>
    </source>
</evidence>
<dbReference type="Pfam" id="PF10187">
    <property type="entry name" value="FAM192A_Fyv6_N"/>
    <property type="match status" value="1"/>
</dbReference>
<sequence length="242" mass="26891">MSSRFVSTGTTDDPIERDDEWRAAQAEIEEKRRQQEEYGKQEGGKSLYDVLQANKAAKQDAFEEAARLKNQFRGLNDSEAEFLDSVLEATRKQEVAIKAETLEQLDLFRQHQEELERKALIEANTDKPVNEGTEQWKISGRKRKKGHGIDGSLLKGAKLRKTSTSEGNVEARKVVADTSKEQSKGTEAQPHAKDNEATPKETSKTPSQNPEAPRQPPTAVSPPNPTPSMALNLGYGDSDDDD</sequence>
<feature type="domain" description="FAM192A/Fyv6 N-terminal" evidence="5">
    <location>
        <begin position="5"/>
        <end position="109"/>
    </location>
</feature>
<comment type="caution">
    <text evidence="6">The sequence shown here is derived from an EMBL/GenBank/DDBJ whole genome shotgun (WGS) entry which is preliminary data.</text>
</comment>
<dbReference type="OrthoDB" id="75807at2759"/>
<evidence type="ECO:0000313" key="6">
    <source>
        <dbReference type="EMBL" id="KAF2735443.1"/>
    </source>
</evidence>